<dbReference type="InterPro" id="IPR029033">
    <property type="entry name" value="His_PPase_superfam"/>
</dbReference>
<dbReference type="Gene3D" id="3.40.50.1240">
    <property type="entry name" value="Phosphoglycerate mutase-like"/>
    <property type="match status" value="1"/>
</dbReference>
<dbReference type="Proteomes" id="UP000245708">
    <property type="component" value="Unassembled WGS sequence"/>
</dbReference>
<keyword evidence="2" id="KW-1185">Reference proteome</keyword>
<sequence length="166" mass="18449">MTLTLILTRHAKSDWDDPLLSDHDRVLNPRGRGDAPKIGAWLAAQGHMPDAAMVSSARRTLETWERLAPALEHPVAMTVEPDLYHAEAQQILQHLRGASARKVMLIGHNPGIGECAHRIVAEPAPHPRFIDYPTCATLVAEFPGDDWSSVDWWSGRVVDFVVPRDL</sequence>
<comment type="caution">
    <text evidence="1">The sequence shown here is derived from an EMBL/GenBank/DDBJ whole genome shotgun (WGS) entry which is preliminary data.</text>
</comment>
<dbReference type="OrthoDB" id="9810154at2"/>
<reference evidence="1 2" key="1">
    <citation type="submission" date="2018-05" db="EMBL/GenBank/DDBJ databases">
        <title>Genomic Encyclopedia of Type Strains, Phase IV (KMG-IV): sequencing the most valuable type-strain genomes for metagenomic binning, comparative biology and taxonomic classification.</title>
        <authorList>
            <person name="Goeker M."/>
        </authorList>
    </citation>
    <scope>NUCLEOTIDE SEQUENCE [LARGE SCALE GENOMIC DNA]</scope>
    <source>
        <strain evidence="1 2">DSM 16097</strain>
    </source>
</reference>
<accession>A0A316G4M7</accession>
<dbReference type="AlphaFoldDB" id="A0A316G4M7"/>
<evidence type="ECO:0000313" key="2">
    <source>
        <dbReference type="Proteomes" id="UP000245708"/>
    </source>
</evidence>
<dbReference type="SUPFAM" id="SSF53254">
    <property type="entry name" value="Phosphoglycerate mutase-like"/>
    <property type="match status" value="1"/>
</dbReference>
<proteinExistence type="predicted"/>
<dbReference type="EMBL" id="QGGW01000015">
    <property type="protein sequence ID" value="PWK55894.1"/>
    <property type="molecule type" value="Genomic_DNA"/>
</dbReference>
<dbReference type="RefSeq" id="WP_109670898.1">
    <property type="nucleotide sequence ID" value="NZ_QGGW01000015.1"/>
</dbReference>
<dbReference type="CDD" id="cd07067">
    <property type="entry name" value="HP_PGM_like"/>
    <property type="match status" value="1"/>
</dbReference>
<dbReference type="PANTHER" id="PTHR47623">
    <property type="entry name" value="OS09G0287300 PROTEIN"/>
    <property type="match status" value="1"/>
</dbReference>
<name>A0A316G4M7_9RHOB</name>
<dbReference type="PANTHER" id="PTHR47623:SF1">
    <property type="entry name" value="OS09G0287300 PROTEIN"/>
    <property type="match status" value="1"/>
</dbReference>
<dbReference type="Pfam" id="PF00300">
    <property type="entry name" value="His_Phos_1"/>
    <property type="match status" value="1"/>
</dbReference>
<evidence type="ECO:0000313" key="1">
    <source>
        <dbReference type="EMBL" id="PWK55894.1"/>
    </source>
</evidence>
<organism evidence="1 2">
    <name type="scientific">Roseicyclus mahoneyensis</name>
    <dbReference type="NCBI Taxonomy" id="164332"/>
    <lineage>
        <taxon>Bacteria</taxon>
        <taxon>Pseudomonadati</taxon>
        <taxon>Pseudomonadota</taxon>
        <taxon>Alphaproteobacteria</taxon>
        <taxon>Rhodobacterales</taxon>
        <taxon>Roseobacteraceae</taxon>
        <taxon>Roseicyclus</taxon>
    </lineage>
</organism>
<protein>
    <submittedName>
        <fullName evidence="1">Phosphohistidine phosphatase</fullName>
    </submittedName>
</protein>
<dbReference type="InterPro" id="IPR013078">
    <property type="entry name" value="His_Pase_superF_clade-1"/>
</dbReference>
<gene>
    <name evidence="1" type="ORF">C7455_11528</name>
</gene>